<comment type="caution">
    <text evidence="2">The sequence shown here is derived from an EMBL/GenBank/DDBJ whole genome shotgun (WGS) entry which is preliminary data.</text>
</comment>
<dbReference type="AlphaFoldDB" id="A0A5B7IG11"/>
<evidence type="ECO:0000313" key="2">
    <source>
        <dbReference type="EMBL" id="MPC79778.1"/>
    </source>
</evidence>
<proteinExistence type="predicted"/>
<name>A0A5B7IG11_PORTR</name>
<feature type="transmembrane region" description="Helical" evidence="1">
    <location>
        <begin position="40"/>
        <end position="62"/>
    </location>
</feature>
<keyword evidence="1" id="KW-1133">Transmembrane helix</keyword>
<keyword evidence="3" id="KW-1185">Reference proteome</keyword>
<gene>
    <name evidence="2" type="ORF">E2C01_074324</name>
</gene>
<protein>
    <submittedName>
        <fullName evidence="2">Uncharacterized protein</fullName>
    </submittedName>
</protein>
<organism evidence="2 3">
    <name type="scientific">Portunus trituberculatus</name>
    <name type="common">Swimming crab</name>
    <name type="synonym">Neptunus trituberculatus</name>
    <dbReference type="NCBI Taxonomy" id="210409"/>
    <lineage>
        <taxon>Eukaryota</taxon>
        <taxon>Metazoa</taxon>
        <taxon>Ecdysozoa</taxon>
        <taxon>Arthropoda</taxon>
        <taxon>Crustacea</taxon>
        <taxon>Multicrustacea</taxon>
        <taxon>Malacostraca</taxon>
        <taxon>Eumalacostraca</taxon>
        <taxon>Eucarida</taxon>
        <taxon>Decapoda</taxon>
        <taxon>Pleocyemata</taxon>
        <taxon>Brachyura</taxon>
        <taxon>Eubrachyura</taxon>
        <taxon>Portunoidea</taxon>
        <taxon>Portunidae</taxon>
        <taxon>Portuninae</taxon>
        <taxon>Portunus</taxon>
    </lineage>
</organism>
<reference evidence="2 3" key="1">
    <citation type="submission" date="2019-05" db="EMBL/GenBank/DDBJ databases">
        <title>Another draft genome of Portunus trituberculatus and its Hox gene families provides insights of decapod evolution.</title>
        <authorList>
            <person name="Jeong J.-H."/>
            <person name="Song I."/>
            <person name="Kim S."/>
            <person name="Choi T."/>
            <person name="Kim D."/>
            <person name="Ryu S."/>
            <person name="Kim W."/>
        </authorList>
    </citation>
    <scope>NUCLEOTIDE SEQUENCE [LARGE SCALE GENOMIC DNA]</scope>
    <source>
        <tissue evidence="2">Muscle</tissue>
    </source>
</reference>
<keyword evidence="1" id="KW-0472">Membrane</keyword>
<dbReference type="EMBL" id="VSRR010052054">
    <property type="protein sequence ID" value="MPC79778.1"/>
    <property type="molecule type" value="Genomic_DNA"/>
</dbReference>
<sequence>MSLDFSKSIYHSNIPPLLKPPISHRPPNLLGLGRDNSVKIIFEFFIFSIFSLKTVVFVLRFFPTPIYCLFWLPQPKTPRFPTGPQACWCWGGVGWGKGEGTSYAFLPVINKECINRCILMLRIRIQHSTPFHPQIKKN</sequence>
<evidence type="ECO:0000256" key="1">
    <source>
        <dbReference type="SAM" id="Phobius"/>
    </source>
</evidence>
<evidence type="ECO:0000313" key="3">
    <source>
        <dbReference type="Proteomes" id="UP000324222"/>
    </source>
</evidence>
<accession>A0A5B7IG11</accession>
<dbReference type="Proteomes" id="UP000324222">
    <property type="component" value="Unassembled WGS sequence"/>
</dbReference>
<keyword evidence="1" id="KW-0812">Transmembrane</keyword>